<dbReference type="Pfam" id="PF00773">
    <property type="entry name" value="RNB"/>
    <property type="match status" value="1"/>
</dbReference>
<gene>
    <name evidence="3" type="ORF">WG66_19590</name>
</gene>
<comment type="caution">
    <text evidence="3">The sequence shown here is derived from an EMBL/GenBank/DDBJ whole genome shotgun (WGS) entry which is preliminary data.</text>
</comment>
<reference evidence="3 4" key="1">
    <citation type="submission" date="2015-12" db="EMBL/GenBank/DDBJ databases">
        <title>Draft genome sequence of Moniliophthora roreri, the causal agent of frosty pod rot of cacao.</title>
        <authorList>
            <person name="Aime M.C."/>
            <person name="Diaz-Valderrama J.R."/>
            <person name="Kijpornyongpan T."/>
            <person name="Phillips-Mora W."/>
        </authorList>
    </citation>
    <scope>NUCLEOTIDE SEQUENCE [LARGE SCALE GENOMIC DNA]</scope>
    <source>
        <strain evidence="3 4">MCA 2952</strain>
    </source>
</reference>
<feature type="region of interest" description="Disordered" evidence="1">
    <location>
        <begin position="24"/>
        <end position="55"/>
    </location>
</feature>
<feature type="domain" description="RNB" evidence="2">
    <location>
        <begin position="475"/>
        <end position="829"/>
    </location>
</feature>
<organism evidence="3 4">
    <name type="scientific">Moniliophthora roreri</name>
    <name type="common">Frosty pod rot fungus</name>
    <name type="synonym">Monilia roreri</name>
    <dbReference type="NCBI Taxonomy" id="221103"/>
    <lineage>
        <taxon>Eukaryota</taxon>
        <taxon>Fungi</taxon>
        <taxon>Dikarya</taxon>
        <taxon>Basidiomycota</taxon>
        <taxon>Agaricomycotina</taxon>
        <taxon>Agaricomycetes</taxon>
        <taxon>Agaricomycetidae</taxon>
        <taxon>Agaricales</taxon>
        <taxon>Marasmiineae</taxon>
        <taxon>Marasmiaceae</taxon>
        <taxon>Moniliophthora</taxon>
    </lineage>
</organism>
<dbReference type="SMART" id="SM00955">
    <property type="entry name" value="RNB"/>
    <property type="match status" value="1"/>
</dbReference>
<proteinExistence type="predicted"/>
<dbReference type="GO" id="GO:0000932">
    <property type="term" value="C:P-body"/>
    <property type="evidence" value="ECO:0007669"/>
    <property type="project" value="TreeGrafter"/>
</dbReference>
<dbReference type="PANTHER" id="PTHR23355">
    <property type="entry name" value="RIBONUCLEASE"/>
    <property type="match status" value="1"/>
</dbReference>
<dbReference type="InterPro" id="IPR012340">
    <property type="entry name" value="NA-bd_OB-fold"/>
</dbReference>
<name>A0A0W0EUT1_MONRR</name>
<dbReference type="GO" id="GO:0000175">
    <property type="term" value="F:3'-5'-RNA exonuclease activity"/>
    <property type="evidence" value="ECO:0007669"/>
    <property type="project" value="TreeGrafter"/>
</dbReference>
<dbReference type="PANTHER" id="PTHR23355:SF65">
    <property type="entry name" value="EXORIBONUCLEASE CYT-4, PUTATIVE (AFU_ORTHOLOGUE AFUA_7G01550)-RELATED"/>
    <property type="match status" value="1"/>
</dbReference>
<dbReference type="GO" id="GO:0003723">
    <property type="term" value="F:RNA binding"/>
    <property type="evidence" value="ECO:0007669"/>
    <property type="project" value="InterPro"/>
</dbReference>
<protein>
    <recommendedName>
        <fullName evidence="2">RNB domain-containing protein</fullName>
    </recommendedName>
</protein>
<dbReference type="eggNOG" id="KOG2102">
    <property type="taxonomic scope" value="Eukaryota"/>
</dbReference>
<evidence type="ECO:0000313" key="4">
    <source>
        <dbReference type="Proteomes" id="UP000054988"/>
    </source>
</evidence>
<evidence type="ECO:0000259" key="2">
    <source>
        <dbReference type="SMART" id="SM00955"/>
    </source>
</evidence>
<dbReference type="EMBL" id="LATX01002519">
    <property type="protein sequence ID" value="KTB27803.1"/>
    <property type="molecule type" value="Genomic_DNA"/>
</dbReference>
<dbReference type="GO" id="GO:0006402">
    <property type="term" value="P:mRNA catabolic process"/>
    <property type="evidence" value="ECO:0007669"/>
    <property type="project" value="TreeGrafter"/>
</dbReference>
<dbReference type="InterPro" id="IPR001900">
    <property type="entry name" value="RNase_II/R"/>
</dbReference>
<dbReference type="InterPro" id="IPR050180">
    <property type="entry name" value="RNR_Ribonuclease"/>
</dbReference>
<dbReference type="SUPFAM" id="SSF50249">
    <property type="entry name" value="Nucleic acid-binding proteins"/>
    <property type="match status" value="1"/>
</dbReference>
<sequence>MYRRGPQACQSLVRPATRHTCARYHAASSEGNPKQSGRPRPKNQDARPKPRTKNLFKKVDHLVEIAAKEPPNFKQVTRLSAAEMSRQKNLAGPPQRTRVAASLEKQAFDRERAEATDMTSSPIEDNETPDRLYEPGTFVEIRKSVSDAVGIVVGHRFVDRVMKYATLVSNGEVWEHTKDDVAFDVPNVLPSDLAERCGSLHTPSNKNEHAARVEALKRLREILKEIHDVKNSVSKHTQDLYESLRSPNPKASATTTVPEVARLFSKRPTMITLYAAHEYMMSDPIHFAAAPDYQFSQIFIVRPQEIVERIETVTNWAKQSDSPIVAFSKKAKDIRSMNRRIQEQRHYDEPQSLPATHTWTKTDKIIIKFLLDNLRTPIGSQRDPFVIGASHIVQKISSDVIDVADEDIHRLLVDLGVLAPWADIVPLRYDLDLDVEGKREVKGAEVVKKAFESPGHSSTGSPEDFHVKDPLESQRHDFGNLPVYVIDDPTASELDDGVSIESVSSEPGSYWVHVHISDPASVLPPTHIFSRNAERQGDSFYLYHITYPMLPRALTHHPKHGLSLGCLEGEGIGQRVLTFSTKINPNGDIVDYKVRPGLVRNLIVRSYDTVDLALGWHRPQYSYPFGHSPPPSAPNQQLSKADIENIRCMGKIAQYSNDRRLRDNIFNHSHIQPDIYEVRWPPHSDKFNVSPMQFSGFPKMSYRTSATKNYDVGAHNVIAECMKLACRTASLFCRDRGIPILRRSASQPLIGSDSAYQDLLNSRTPAGYIDYWRTHEAVLMDSIAGYTAEPKGHFGLGVPDGEGYTRVTSPLRRYGDLLTHWQIQNALLGQKPLVSREWLEDYAIQVRAKERLRVRANGASNAYYHVLFLRNWLEERRQGRVRDMLENLTARTSVWPNLNHDAKKWQADVEVEALALKAVCVGLPNDDIPPGTELRVQIDRTTLGRRPKIYLKPA</sequence>
<dbReference type="AlphaFoldDB" id="A0A0W0EUT1"/>
<dbReference type="Proteomes" id="UP000054988">
    <property type="component" value="Unassembled WGS sequence"/>
</dbReference>
<feature type="region of interest" description="Disordered" evidence="1">
    <location>
        <begin position="111"/>
        <end position="131"/>
    </location>
</feature>
<evidence type="ECO:0000256" key="1">
    <source>
        <dbReference type="SAM" id="MobiDB-lite"/>
    </source>
</evidence>
<evidence type="ECO:0000313" key="3">
    <source>
        <dbReference type="EMBL" id="KTB27803.1"/>
    </source>
</evidence>
<accession>A0A0W0EUT1</accession>